<sequence>MVKAFVVEPIREANGDILIALSNRKCDHLHLQSTVLKHSTYFGPRLSGRWSNTASFEVVHPCTGESTKIWKFGLVGDGDDAACAELQKADLASGTWMLQSGVPDADLPDWVEINESHADKLSHVSYSYPSITGERFYRSDYASGFPMRGDARYFPLGQLQRWAVIAHKLLFRLVYGLDIDLRALPATDAVEVLADVVAYEVPSRGAHVVT</sequence>
<accession>R7YR59</accession>
<dbReference type="GeneID" id="19900647"/>
<protein>
    <submittedName>
        <fullName evidence="1">Uncharacterized protein</fullName>
    </submittedName>
</protein>
<dbReference type="AlphaFoldDB" id="R7YR59"/>
<dbReference type="RefSeq" id="XP_007779423.1">
    <property type="nucleotide sequence ID" value="XM_007781233.1"/>
</dbReference>
<evidence type="ECO:0000313" key="2">
    <source>
        <dbReference type="Proteomes" id="UP000016924"/>
    </source>
</evidence>
<keyword evidence="2" id="KW-1185">Reference proteome</keyword>
<dbReference type="HOGENOM" id="CLU_1310037_0_0_1"/>
<reference evidence="2" key="1">
    <citation type="submission" date="2012-06" db="EMBL/GenBank/DDBJ databases">
        <title>The genome sequence of Coniosporium apollinis CBS 100218.</title>
        <authorList>
            <consortium name="The Broad Institute Genome Sequencing Platform"/>
            <person name="Cuomo C."/>
            <person name="Gorbushina A."/>
            <person name="Noack S."/>
            <person name="Walker B."/>
            <person name="Young S.K."/>
            <person name="Zeng Q."/>
            <person name="Gargeya S."/>
            <person name="Fitzgerald M."/>
            <person name="Haas B."/>
            <person name="Abouelleil A."/>
            <person name="Alvarado L."/>
            <person name="Arachchi H.M."/>
            <person name="Berlin A.M."/>
            <person name="Chapman S.B."/>
            <person name="Goldberg J."/>
            <person name="Griggs A."/>
            <person name="Gujja S."/>
            <person name="Hansen M."/>
            <person name="Howarth C."/>
            <person name="Imamovic A."/>
            <person name="Larimer J."/>
            <person name="McCowan C."/>
            <person name="Montmayeur A."/>
            <person name="Murphy C."/>
            <person name="Neiman D."/>
            <person name="Pearson M."/>
            <person name="Priest M."/>
            <person name="Roberts A."/>
            <person name="Saif S."/>
            <person name="Shea T."/>
            <person name="Sisk P."/>
            <person name="Sykes S."/>
            <person name="Wortman J."/>
            <person name="Nusbaum C."/>
            <person name="Birren B."/>
        </authorList>
    </citation>
    <scope>NUCLEOTIDE SEQUENCE [LARGE SCALE GENOMIC DNA]</scope>
    <source>
        <strain evidence="2">CBS 100218</strain>
    </source>
</reference>
<proteinExistence type="predicted"/>
<evidence type="ECO:0000313" key="1">
    <source>
        <dbReference type="EMBL" id="EON64106.1"/>
    </source>
</evidence>
<dbReference type="Proteomes" id="UP000016924">
    <property type="component" value="Unassembled WGS sequence"/>
</dbReference>
<dbReference type="EMBL" id="JH767566">
    <property type="protein sequence ID" value="EON64106.1"/>
    <property type="molecule type" value="Genomic_DNA"/>
</dbReference>
<gene>
    <name evidence="1" type="ORF">W97_03336</name>
</gene>
<dbReference type="OrthoDB" id="3896443at2759"/>
<name>R7YR59_CONA1</name>
<organism evidence="1 2">
    <name type="scientific">Coniosporium apollinis (strain CBS 100218)</name>
    <name type="common">Rock-inhabiting black yeast</name>
    <dbReference type="NCBI Taxonomy" id="1168221"/>
    <lineage>
        <taxon>Eukaryota</taxon>
        <taxon>Fungi</taxon>
        <taxon>Dikarya</taxon>
        <taxon>Ascomycota</taxon>
        <taxon>Pezizomycotina</taxon>
        <taxon>Dothideomycetes</taxon>
        <taxon>Dothideomycetes incertae sedis</taxon>
        <taxon>Coniosporium</taxon>
    </lineage>
</organism>